<comment type="caution">
    <text evidence="1">The sequence shown here is derived from an EMBL/GenBank/DDBJ whole genome shotgun (WGS) entry which is preliminary data.</text>
</comment>
<accession>A0ABX9L2C7</accession>
<evidence type="ECO:0000313" key="2">
    <source>
        <dbReference type="Proteomes" id="UP000264294"/>
    </source>
</evidence>
<proteinExistence type="predicted"/>
<name>A0ABX9L2C7_9BACI</name>
<sequence length="83" mass="10004">MILNKIFYFYMPIILIESGHHFLVSSIIYKTLILETASCFQIRSDDIMCATKQMNEYMPINYKGVYQNIEFENVLFMRFYHTK</sequence>
<organism evidence="1 2">
    <name type="scientific">Bacillus clarus</name>
    <dbReference type="NCBI Taxonomy" id="2338372"/>
    <lineage>
        <taxon>Bacteria</taxon>
        <taxon>Bacillati</taxon>
        <taxon>Bacillota</taxon>
        <taxon>Bacilli</taxon>
        <taxon>Bacillales</taxon>
        <taxon>Bacillaceae</taxon>
        <taxon>Bacillus</taxon>
        <taxon>Bacillus cereus group</taxon>
    </lineage>
</organism>
<reference evidence="1 2" key="1">
    <citation type="submission" date="2018-08" db="EMBL/GenBank/DDBJ databases">
        <title>Bacillus clarus sp. nov. strain PS00077A.</title>
        <authorList>
            <person name="Mendez Acevedo M."/>
            <person name="Carroll L."/>
            <person name="Mukherjee M."/>
            <person name="Wiedmann M."/>
            <person name="Kovac J."/>
        </authorList>
    </citation>
    <scope>NUCLEOTIDE SEQUENCE [LARGE SCALE GENOMIC DNA]</scope>
    <source>
        <strain evidence="1 2">PS00077A</strain>
    </source>
</reference>
<protein>
    <submittedName>
        <fullName evidence="1">Uncharacterized protein</fullName>
    </submittedName>
</protein>
<dbReference type="Proteomes" id="UP000264294">
    <property type="component" value="Unassembled WGS sequence"/>
</dbReference>
<gene>
    <name evidence="1" type="ORF">D0U04_01930</name>
</gene>
<evidence type="ECO:0000313" key="1">
    <source>
        <dbReference type="EMBL" id="RFT68965.1"/>
    </source>
</evidence>
<dbReference type="EMBL" id="QVOD01000001">
    <property type="protein sequence ID" value="RFT68965.1"/>
    <property type="molecule type" value="Genomic_DNA"/>
</dbReference>
<keyword evidence="2" id="KW-1185">Reference proteome</keyword>